<organism evidence="1 2">
    <name type="scientific">Neolewinella antarctica</name>
    <dbReference type="NCBI Taxonomy" id="442734"/>
    <lineage>
        <taxon>Bacteria</taxon>
        <taxon>Pseudomonadati</taxon>
        <taxon>Bacteroidota</taxon>
        <taxon>Saprospiria</taxon>
        <taxon>Saprospirales</taxon>
        <taxon>Lewinellaceae</taxon>
        <taxon>Neolewinella</taxon>
    </lineage>
</organism>
<sequence length="420" mass="46828">MRHEIITQRIEWHVPNVKPAVVAGFHARLEDFQRERFLPDFAIYLDERYHTDVVKIIPRLCIEINLNGADDLEKIGPSDIRRALRDATVVEDQELRSLDPLHVAVPSPYDALVDYLQTGNLLTTYRQPSLIIIELASSWQLKLKRVIKSMNERTARFALARWNRLLREVAVSVMTKQATVITAVTEAIVAAVRNERDGVGPARAVTSTSEINGTEISDTSMSLPSTAEVNGTHEKDTPQILTKLTTLGYNLRKTPAPTDAARIYFVENAGVVLLHPYINTIRDRAGLALDDTTALANLLDQAVFAKNDVPEWERALTKLLVGLDSDEPLPAGDPLGEDHKLIVTELLDSVIEHWAKLGNTDHAGLRAGFLQRPGKLSFAGDQWVLQVEESAIDVLLDFLPWALSPVKNEAMGTPLKVIWR</sequence>
<accession>A0ABX0X733</accession>
<proteinExistence type="predicted"/>
<keyword evidence="2" id="KW-1185">Reference proteome</keyword>
<gene>
    <name evidence="1" type="ORF">GGR27_000143</name>
</gene>
<reference evidence="1 2" key="1">
    <citation type="submission" date="2020-03" db="EMBL/GenBank/DDBJ databases">
        <title>Genomic Encyclopedia of Type Strains, Phase IV (KMG-IV): sequencing the most valuable type-strain genomes for metagenomic binning, comparative biology and taxonomic classification.</title>
        <authorList>
            <person name="Goeker M."/>
        </authorList>
    </citation>
    <scope>NUCLEOTIDE SEQUENCE [LARGE SCALE GENOMIC DNA]</scope>
    <source>
        <strain evidence="1 2">DSM 105096</strain>
    </source>
</reference>
<evidence type="ECO:0000313" key="2">
    <source>
        <dbReference type="Proteomes" id="UP000770785"/>
    </source>
</evidence>
<dbReference type="RefSeq" id="WP_168035479.1">
    <property type="nucleotide sequence ID" value="NZ_JAATJH010000001.1"/>
</dbReference>
<name>A0ABX0X733_9BACT</name>
<evidence type="ECO:0000313" key="1">
    <source>
        <dbReference type="EMBL" id="NJC24662.1"/>
    </source>
</evidence>
<protein>
    <submittedName>
        <fullName evidence="1">Uncharacterized protein</fullName>
    </submittedName>
</protein>
<dbReference type="EMBL" id="JAATJH010000001">
    <property type="protein sequence ID" value="NJC24662.1"/>
    <property type="molecule type" value="Genomic_DNA"/>
</dbReference>
<dbReference type="InterPro" id="IPR045538">
    <property type="entry name" value="CIS_TMP"/>
</dbReference>
<dbReference type="Pfam" id="PF19268">
    <property type="entry name" value="CIS_TMP"/>
    <property type="match status" value="1"/>
</dbReference>
<dbReference type="Proteomes" id="UP000770785">
    <property type="component" value="Unassembled WGS sequence"/>
</dbReference>
<comment type="caution">
    <text evidence="1">The sequence shown here is derived from an EMBL/GenBank/DDBJ whole genome shotgun (WGS) entry which is preliminary data.</text>
</comment>